<dbReference type="Gene3D" id="3.30.70.360">
    <property type="match status" value="1"/>
</dbReference>
<dbReference type="PANTHER" id="PTHR30575">
    <property type="entry name" value="PEPTIDASE M20"/>
    <property type="match status" value="1"/>
</dbReference>
<comment type="caution">
    <text evidence="3">The sequence shown here is derived from an EMBL/GenBank/DDBJ whole genome shotgun (WGS) entry which is preliminary data.</text>
</comment>
<gene>
    <name evidence="3" type="ORF">LIZ65_03620</name>
</gene>
<accession>A0ABS8DD76</accession>
<reference evidence="3 4" key="1">
    <citation type="submission" date="2021-10" db="EMBL/GenBank/DDBJ databases">
        <title>Collection of gut derived symbiotic bacterial strains cultured from healthy donors.</title>
        <authorList>
            <person name="Lin H."/>
            <person name="Littmann E."/>
            <person name="Kohout C."/>
            <person name="Pamer E.G."/>
        </authorList>
    </citation>
    <scope>NUCLEOTIDE SEQUENCE [LARGE SCALE GENOMIC DNA]</scope>
    <source>
        <strain evidence="3 4">DFI.1.165</strain>
    </source>
</reference>
<dbReference type="PANTHER" id="PTHR30575:SF0">
    <property type="entry name" value="XAA-ARG DIPEPTIDASE"/>
    <property type="match status" value="1"/>
</dbReference>
<proteinExistence type="inferred from homology"/>
<dbReference type="SUPFAM" id="SSF53187">
    <property type="entry name" value="Zn-dependent exopeptidases"/>
    <property type="match status" value="1"/>
</dbReference>
<name>A0ABS8DD76_9FIRM</name>
<dbReference type="EMBL" id="JAJCIS010000001">
    <property type="protein sequence ID" value="MCB7386368.1"/>
    <property type="molecule type" value="Genomic_DNA"/>
</dbReference>
<dbReference type="InterPro" id="IPR017439">
    <property type="entry name" value="Amidohydrolase"/>
</dbReference>
<dbReference type="NCBIfam" id="TIGR01891">
    <property type="entry name" value="amidohydrolases"/>
    <property type="match status" value="1"/>
</dbReference>
<comment type="similarity">
    <text evidence="1">Belongs to the peptidase M20A family.</text>
</comment>
<dbReference type="InterPro" id="IPR011650">
    <property type="entry name" value="Peptidase_M20_dimer"/>
</dbReference>
<dbReference type="RefSeq" id="WP_066735451.1">
    <property type="nucleotide sequence ID" value="NZ_JAJCIQ010000001.1"/>
</dbReference>
<evidence type="ECO:0000256" key="1">
    <source>
        <dbReference type="PIRNR" id="PIRNR037226"/>
    </source>
</evidence>
<dbReference type="PIRSF" id="PIRSF037226">
    <property type="entry name" value="Amidohydrolase_ACY1L2_prd"/>
    <property type="match status" value="1"/>
</dbReference>
<keyword evidence="4" id="KW-1185">Reference proteome</keyword>
<evidence type="ECO:0000313" key="3">
    <source>
        <dbReference type="EMBL" id="MCB7386368.1"/>
    </source>
</evidence>
<dbReference type="Proteomes" id="UP001299546">
    <property type="component" value="Unassembled WGS sequence"/>
</dbReference>
<dbReference type="InterPro" id="IPR052030">
    <property type="entry name" value="Peptidase_M20/M20A_hydrolases"/>
</dbReference>
<dbReference type="Gene3D" id="3.40.630.10">
    <property type="entry name" value="Zn peptidases"/>
    <property type="match status" value="2"/>
</dbReference>
<dbReference type="InterPro" id="IPR017144">
    <property type="entry name" value="Xaa-Arg_dipeptidase"/>
</dbReference>
<dbReference type="InterPro" id="IPR036264">
    <property type="entry name" value="Bact_exopeptidase_dim_dom"/>
</dbReference>
<protein>
    <recommendedName>
        <fullName evidence="1">Peptidase M20 domain-containing protein 2</fullName>
    </recommendedName>
</protein>
<dbReference type="InterPro" id="IPR002933">
    <property type="entry name" value="Peptidase_M20"/>
</dbReference>
<dbReference type="SUPFAM" id="SSF55031">
    <property type="entry name" value="Bacterial exopeptidase dimerisation domain"/>
    <property type="match status" value="1"/>
</dbReference>
<evidence type="ECO:0000259" key="2">
    <source>
        <dbReference type="Pfam" id="PF07687"/>
    </source>
</evidence>
<organism evidence="3 4">
    <name type="scientific">Bariatricus massiliensis</name>
    <dbReference type="NCBI Taxonomy" id="1745713"/>
    <lineage>
        <taxon>Bacteria</taxon>
        <taxon>Bacillati</taxon>
        <taxon>Bacillota</taxon>
        <taxon>Clostridia</taxon>
        <taxon>Lachnospirales</taxon>
        <taxon>Lachnospiraceae</taxon>
        <taxon>Bariatricus</taxon>
    </lineage>
</organism>
<feature type="domain" description="Peptidase M20 dimerisation" evidence="2">
    <location>
        <begin position="190"/>
        <end position="268"/>
    </location>
</feature>
<evidence type="ECO:0000313" key="4">
    <source>
        <dbReference type="Proteomes" id="UP001299546"/>
    </source>
</evidence>
<sequence length="456" mass="51203">MNSYIAEWFEKNETKIYSLMRDIWEHPELSLKEYYACELMRKFAVEEGFESVETHAAEDWDNQQADCNTMIASWGSGKPVIAIVGELDALPGLGQRCVPKKEEIEGPGHGCGHNTMAGGAAAAAAAVRYAMEKMKLSGTIKLIQAPGEEIGRGKSYLGHHGVFDDVDMTLMWHPAPGPLDFCPVPQQVAIRVLFEFHGTAAHAAGMRWDGRSALDAVQLMNIGCEFLREHSKENTWIHYNIVNGGAAPNIIPDYASVRYMFRSMDDYDTAVDLLERGIKCAKGAALMTDTTFEYQVESGVPQYYYTLPLCKYMCEEAGKVPPLIYEKEEYEMVRQLYRQVNHAEPPEDDEELLPTKYLPYREELGECSNCTDAADMTYFGPSLHFQGLARPIRCPGHHWSATFCAGTSIGMKPALYAYKIIAQAAVDAFTDTRIVDECWEAFKKINIPPHKCWLED</sequence>
<dbReference type="Pfam" id="PF07687">
    <property type="entry name" value="M20_dimer"/>
    <property type="match status" value="1"/>
</dbReference>
<dbReference type="Pfam" id="PF01546">
    <property type="entry name" value="Peptidase_M20"/>
    <property type="match status" value="1"/>
</dbReference>